<keyword evidence="3" id="KW-0808">Transferase</keyword>
<dbReference type="PROSITE" id="PS51585">
    <property type="entry name" value="SAM_MT_TPMT"/>
    <property type="match status" value="1"/>
</dbReference>
<evidence type="ECO:0000256" key="4">
    <source>
        <dbReference type="ARBA" id="ARBA00022691"/>
    </source>
</evidence>
<dbReference type="EMBL" id="SADD01000001">
    <property type="protein sequence ID" value="RVU48384.1"/>
    <property type="molecule type" value="Genomic_DNA"/>
</dbReference>
<dbReference type="Proteomes" id="UP000282926">
    <property type="component" value="Unassembled WGS sequence"/>
</dbReference>
<dbReference type="PANTHER" id="PTHR32183:SF11">
    <property type="entry name" value="THIOL METHYLTRANSFERASE 2-RELATED"/>
    <property type="match status" value="1"/>
</dbReference>
<dbReference type="InterPro" id="IPR029063">
    <property type="entry name" value="SAM-dependent_MTases_sf"/>
</dbReference>
<gene>
    <name evidence="6" type="ORF">EA187_02805</name>
</gene>
<protein>
    <recommendedName>
        <fullName evidence="8">Thiopurine S-methyltransferase</fullName>
    </recommendedName>
</protein>
<evidence type="ECO:0000256" key="3">
    <source>
        <dbReference type="ARBA" id="ARBA00022679"/>
    </source>
</evidence>
<keyword evidence="2" id="KW-0489">Methyltransferase</keyword>
<dbReference type="SUPFAM" id="SSF53335">
    <property type="entry name" value="S-adenosyl-L-methionine-dependent methyltransferases"/>
    <property type="match status" value="1"/>
</dbReference>
<sequence>MSGATPSAPPPSPTSKTPSTRASSSPPSAKTAPTPPHNPHIHSRIRMSWEDAWREGRTGWDAGQSSPLLQHLVRRGEFRGERALVPGCGAGYDVITLASTFQEARGLDLAPTARKRFFELRDVANLSEERAPYQVGDFFEDDLHAPFDLVWDYTFLCAIDPTLRPRWAERMAALIAPGGLLATLIFPVLEDDPQREAERMANGPPFPLRPAGVEALVAANFKTRRLEPVPPSLSHPGREDMEWLGIFERA</sequence>
<evidence type="ECO:0008006" key="8">
    <source>
        <dbReference type="Google" id="ProtNLM"/>
    </source>
</evidence>
<dbReference type="PANTHER" id="PTHR32183">
    <property type="match status" value="1"/>
</dbReference>
<evidence type="ECO:0000313" key="7">
    <source>
        <dbReference type="Proteomes" id="UP000282926"/>
    </source>
</evidence>
<evidence type="ECO:0000256" key="2">
    <source>
        <dbReference type="ARBA" id="ARBA00022603"/>
    </source>
</evidence>
<evidence type="ECO:0000256" key="1">
    <source>
        <dbReference type="ARBA" id="ARBA00022553"/>
    </source>
</evidence>
<accession>A0ABY0CXE3</accession>
<dbReference type="InterPro" id="IPR008854">
    <property type="entry name" value="TPMT"/>
</dbReference>
<dbReference type="Gene3D" id="3.40.50.150">
    <property type="entry name" value="Vaccinia Virus protein VP39"/>
    <property type="match status" value="1"/>
</dbReference>
<evidence type="ECO:0000313" key="6">
    <source>
        <dbReference type="EMBL" id="RVU48384.1"/>
    </source>
</evidence>
<name>A0ABY0CXE3_9DELT</name>
<feature type="compositionally biased region" description="Low complexity" evidence="5">
    <location>
        <begin position="14"/>
        <end position="32"/>
    </location>
</feature>
<comment type="caution">
    <text evidence="6">The sequence shown here is derived from an EMBL/GenBank/DDBJ whole genome shotgun (WGS) entry which is preliminary data.</text>
</comment>
<reference evidence="6 7" key="1">
    <citation type="submission" date="2019-01" db="EMBL/GenBank/DDBJ databases">
        <title>Lujinxingia litoralis gen. nov., sp. nov. and Lujinxingia sediminis gen. nov., sp. nov., new members in the order Bradymonadales, isolated from coastal sediment.</title>
        <authorList>
            <person name="Li C.-M."/>
        </authorList>
    </citation>
    <scope>NUCLEOTIDE SEQUENCE [LARGE SCALE GENOMIC DNA]</scope>
    <source>
        <strain evidence="6 7">SEH01</strain>
    </source>
</reference>
<evidence type="ECO:0000256" key="5">
    <source>
        <dbReference type="SAM" id="MobiDB-lite"/>
    </source>
</evidence>
<keyword evidence="1" id="KW-0597">Phosphoprotein</keyword>
<keyword evidence="4" id="KW-0949">S-adenosyl-L-methionine</keyword>
<proteinExistence type="predicted"/>
<dbReference type="CDD" id="cd02440">
    <property type="entry name" value="AdoMet_MTases"/>
    <property type="match status" value="1"/>
</dbReference>
<keyword evidence="7" id="KW-1185">Reference proteome</keyword>
<feature type="region of interest" description="Disordered" evidence="5">
    <location>
        <begin position="1"/>
        <end position="42"/>
    </location>
</feature>
<dbReference type="Pfam" id="PF05724">
    <property type="entry name" value="TPMT"/>
    <property type="match status" value="1"/>
</dbReference>
<organism evidence="6 7">
    <name type="scientific">Lujinxingia sediminis</name>
    <dbReference type="NCBI Taxonomy" id="2480984"/>
    <lineage>
        <taxon>Bacteria</taxon>
        <taxon>Deltaproteobacteria</taxon>
        <taxon>Bradymonadales</taxon>
        <taxon>Lujinxingiaceae</taxon>
        <taxon>Lujinxingia</taxon>
    </lineage>
</organism>